<dbReference type="Gene3D" id="3.40.630.30">
    <property type="match status" value="1"/>
</dbReference>
<dbReference type="STRING" id="1080227.A8L45_00450"/>
<dbReference type="SUPFAM" id="SSF55729">
    <property type="entry name" value="Acyl-CoA N-acyltransferases (Nat)"/>
    <property type="match status" value="1"/>
</dbReference>
<sequence>MARESRLAEFACQFQCELFLFSPIPTDDGVELFHAVSHHKFPRALPLAVITSVDEAEYWCKNRVKEWHSGECFVWTCRRLGEEKTIGQVTLLPQSGGLALAYWVNPKSWGQGLATHMCQSLISHLGQSGYKGQIKAGVHDWNLRSESVLCKLGFTQKSVSDSPDTKTFTLFVNSLE</sequence>
<keyword evidence="2" id="KW-0808">Transferase</keyword>
<keyword evidence="3" id="KW-1185">Reference proteome</keyword>
<evidence type="ECO:0000313" key="2">
    <source>
        <dbReference type="EMBL" id="ODA36109.1"/>
    </source>
</evidence>
<evidence type="ECO:0000259" key="1">
    <source>
        <dbReference type="PROSITE" id="PS51186"/>
    </source>
</evidence>
<gene>
    <name evidence="2" type="ORF">A8L45_00450</name>
</gene>
<dbReference type="GO" id="GO:0016747">
    <property type="term" value="F:acyltransferase activity, transferring groups other than amino-acyl groups"/>
    <property type="evidence" value="ECO:0007669"/>
    <property type="project" value="InterPro"/>
</dbReference>
<dbReference type="EMBL" id="LYBM01000001">
    <property type="protein sequence ID" value="ODA36109.1"/>
    <property type="molecule type" value="Genomic_DNA"/>
</dbReference>
<comment type="caution">
    <text evidence="2">The sequence shown here is derived from an EMBL/GenBank/DDBJ whole genome shotgun (WGS) entry which is preliminary data.</text>
</comment>
<dbReference type="PROSITE" id="PS51186">
    <property type="entry name" value="GNAT"/>
    <property type="match status" value="1"/>
</dbReference>
<reference evidence="2 3" key="1">
    <citation type="submission" date="2016-05" db="EMBL/GenBank/DDBJ databases">
        <title>Genomic Taxonomy of the Vibrionaceae.</title>
        <authorList>
            <person name="Gomez-Gil B."/>
            <person name="Enciso-Ibarra J."/>
        </authorList>
    </citation>
    <scope>NUCLEOTIDE SEQUENCE [LARGE SCALE GENOMIC DNA]</scope>
    <source>
        <strain evidence="2 3">CAIM 1920</strain>
    </source>
</reference>
<dbReference type="AlphaFoldDB" id="A0A1C3ES64"/>
<evidence type="ECO:0000313" key="3">
    <source>
        <dbReference type="Proteomes" id="UP000094936"/>
    </source>
</evidence>
<feature type="domain" description="N-acetyltransferase" evidence="1">
    <location>
        <begin position="31"/>
        <end position="176"/>
    </location>
</feature>
<name>A0A1C3ES64_9GAMM</name>
<dbReference type="InterPro" id="IPR051531">
    <property type="entry name" value="N-acetyltransferase"/>
</dbReference>
<organism evidence="2 3">
    <name type="scientific">Veronia pacifica</name>
    <dbReference type="NCBI Taxonomy" id="1080227"/>
    <lineage>
        <taxon>Bacteria</taxon>
        <taxon>Pseudomonadati</taxon>
        <taxon>Pseudomonadota</taxon>
        <taxon>Gammaproteobacteria</taxon>
        <taxon>Vibrionales</taxon>
        <taxon>Vibrionaceae</taxon>
        <taxon>Veronia</taxon>
    </lineage>
</organism>
<proteinExistence type="predicted"/>
<dbReference type="InterPro" id="IPR000182">
    <property type="entry name" value="GNAT_dom"/>
</dbReference>
<protein>
    <submittedName>
        <fullName evidence="2">GCN5 family acetyltransferase</fullName>
    </submittedName>
</protein>
<dbReference type="InterPro" id="IPR016181">
    <property type="entry name" value="Acyl_CoA_acyltransferase"/>
</dbReference>
<accession>A0A1C3ES64</accession>
<dbReference type="Proteomes" id="UP000094936">
    <property type="component" value="Unassembled WGS sequence"/>
</dbReference>
<dbReference type="PANTHER" id="PTHR43792">
    <property type="entry name" value="GNAT FAMILY, PUTATIVE (AFU_ORTHOLOGUE AFUA_3G00765)-RELATED-RELATED"/>
    <property type="match status" value="1"/>
</dbReference>
<dbReference type="OrthoDB" id="9801669at2"/>
<dbReference type="Pfam" id="PF13302">
    <property type="entry name" value="Acetyltransf_3"/>
    <property type="match status" value="1"/>
</dbReference>